<dbReference type="Gene3D" id="3.40.50.300">
    <property type="entry name" value="P-loop containing nucleotide triphosphate hydrolases"/>
    <property type="match status" value="1"/>
</dbReference>
<organism evidence="3 4">
    <name type="scientific">Methylovulum psychrotolerans</name>
    <dbReference type="NCBI Taxonomy" id="1704499"/>
    <lineage>
        <taxon>Bacteria</taxon>
        <taxon>Pseudomonadati</taxon>
        <taxon>Pseudomonadota</taxon>
        <taxon>Gammaproteobacteria</taxon>
        <taxon>Methylococcales</taxon>
        <taxon>Methylococcaceae</taxon>
        <taxon>Methylovulum</taxon>
    </lineage>
</organism>
<dbReference type="EMBL" id="CP022129">
    <property type="protein sequence ID" value="ASF48241.1"/>
    <property type="molecule type" value="Genomic_DNA"/>
</dbReference>
<dbReference type="InterPro" id="IPR003959">
    <property type="entry name" value="ATPase_AAA_core"/>
</dbReference>
<evidence type="ECO:0000313" key="3">
    <source>
        <dbReference type="EMBL" id="ASF48241.1"/>
    </source>
</evidence>
<dbReference type="Proteomes" id="UP000197019">
    <property type="component" value="Chromosome"/>
</dbReference>
<gene>
    <name evidence="3" type="ORF">CEK71_20450</name>
</gene>
<dbReference type="GO" id="GO:0005524">
    <property type="term" value="F:ATP binding"/>
    <property type="evidence" value="ECO:0007669"/>
    <property type="project" value="InterPro"/>
</dbReference>
<reference evidence="3 4" key="1">
    <citation type="submission" date="2017-06" db="EMBL/GenBank/DDBJ databases">
        <title>Genome Sequencing of the methanotroph Methylovulum psychrotolerants str. HV10-M2 isolated from a high-altitude environment.</title>
        <authorList>
            <person name="Mateos-Rivera A."/>
        </authorList>
    </citation>
    <scope>NUCLEOTIDE SEQUENCE [LARGE SCALE GENOMIC DNA]</scope>
    <source>
        <strain evidence="3 4">HV10_M2</strain>
    </source>
</reference>
<proteinExistence type="predicted"/>
<dbReference type="PANTHER" id="PTHR43581">
    <property type="entry name" value="ATP/GTP PHOSPHATASE"/>
    <property type="match status" value="1"/>
</dbReference>
<dbReference type="GO" id="GO:0006302">
    <property type="term" value="P:double-strand break repair"/>
    <property type="evidence" value="ECO:0007669"/>
    <property type="project" value="InterPro"/>
</dbReference>
<keyword evidence="4" id="KW-1185">Reference proteome</keyword>
<protein>
    <submittedName>
        <fullName evidence="3">Uncharacterized protein</fullName>
    </submittedName>
</protein>
<feature type="domain" description="ATPase AAA-type core" evidence="1">
    <location>
        <begin position="400"/>
        <end position="484"/>
    </location>
</feature>
<accession>A0A1Z4C3W6</accession>
<evidence type="ECO:0000259" key="1">
    <source>
        <dbReference type="Pfam" id="PF13304"/>
    </source>
</evidence>
<dbReference type="SUPFAM" id="SSF52540">
    <property type="entry name" value="P-loop containing nucleoside triphosphate hydrolases"/>
    <property type="match status" value="1"/>
</dbReference>
<dbReference type="KEGG" id="mpsy:CEK71_20450"/>
<dbReference type="InterPro" id="IPR027417">
    <property type="entry name" value="P-loop_NTPase"/>
</dbReference>
<evidence type="ECO:0000313" key="4">
    <source>
        <dbReference type="Proteomes" id="UP000197019"/>
    </source>
</evidence>
<dbReference type="Pfam" id="PF13304">
    <property type="entry name" value="AAA_21"/>
    <property type="match status" value="1"/>
</dbReference>
<feature type="domain" description="Rad50/SbcC-type AAA" evidence="2">
    <location>
        <begin position="217"/>
        <end position="284"/>
    </location>
</feature>
<name>A0A1Z4C3W6_9GAMM</name>
<dbReference type="GO" id="GO:0016887">
    <property type="term" value="F:ATP hydrolysis activity"/>
    <property type="evidence" value="ECO:0007669"/>
    <property type="project" value="InterPro"/>
</dbReference>
<dbReference type="AlphaFoldDB" id="A0A1Z4C3W6"/>
<evidence type="ECO:0000259" key="2">
    <source>
        <dbReference type="Pfam" id="PF13476"/>
    </source>
</evidence>
<sequence length="597" mass="68200">MAKKVDFSKLRTPWTKYDAVQVIEVVYSIEALNKFKNKEASINEAILKSFLGINSLHDELPKYWLEIQQYPNEKKLFALFAALFMHGGIINEFAEKYATGDMKGLFTVEAGKQYTNIRSALIESGAAPPIYRKTKTVPYDFSPIFQKPEIGKLFKQVLLERISRLTKTQLTDDGFYEICFANHFHKAISLSQEQFKNWLGGIAAVTRSVENSFIKTVSIANFFCVEDVQLDFNAAKEIYFLGENGDGKSLILMGIYLAFNGNYIIGKTNQEETGKAADIIRNNKGMLLFGCDDKGQEYHPQKDLYLNNLFGYGTHRGRYSTDKPEQYGFMSLFDSEQTLLNPVSWLKDQKLLALNVQANAESKKPENTFSEAHLVNMLCDILEKHLDIQIEGNKVVFIEKGSDLTFDQLSEGYRSVLIFVADLIYRLNKNAHEGEQVSDLKGIVLVDEIDLHLHPKWQRVIVRKLRKLLPNVQFIFTTHSPTIIQGASEDAIIYRVYRHADDGKTRVSDPYYRKDLDHLMMNTVVTSPLFGLADSRMNPNDDAADTSSTYLLYRINKKVEAELEKQKERGKVFLDDSDIDDLIQQILDEELAKNDKN</sequence>
<dbReference type="Pfam" id="PF13476">
    <property type="entry name" value="AAA_23"/>
    <property type="match status" value="1"/>
</dbReference>
<dbReference type="PANTHER" id="PTHR43581:SF2">
    <property type="entry name" value="EXCINUCLEASE ATPASE SUBUNIT"/>
    <property type="match status" value="1"/>
</dbReference>
<dbReference type="InterPro" id="IPR051396">
    <property type="entry name" value="Bact_Antivir_Def_Nuclease"/>
</dbReference>
<dbReference type="RefSeq" id="WP_088621111.1">
    <property type="nucleotide sequence ID" value="NZ_CP022129.1"/>
</dbReference>
<dbReference type="InterPro" id="IPR038729">
    <property type="entry name" value="Rad50/SbcC_AAA"/>
</dbReference>
<dbReference type="OrthoDB" id="9815944at2"/>